<dbReference type="InterPro" id="IPR021109">
    <property type="entry name" value="Peptidase_aspartic_dom_sf"/>
</dbReference>
<dbReference type="EC" id="2.7.7.49" evidence="1"/>
<dbReference type="InterPro" id="IPR041373">
    <property type="entry name" value="RT_RNaseH"/>
</dbReference>
<evidence type="ECO:0000256" key="8">
    <source>
        <dbReference type="SAM" id="Coils"/>
    </source>
</evidence>
<feature type="compositionally biased region" description="Basic and acidic residues" evidence="9">
    <location>
        <begin position="391"/>
        <end position="405"/>
    </location>
</feature>
<dbReference type="InterPro" id="IPR012337">
    <property type="entry name" value="RNaseH-like_sf"/>
</dbReference>
<dbReference type="CDD" id="cd01647">
    <property type="entry name" value="RT_LTR"/>
    <property type="match status" value="1"/>
</dbReference>
<dbReference type="GO" id="GO:0015074">
    <property type="term" value="P:DNA integration"/>
    <property type="evidence" value="ECO:0007669"/>
    <property type="project" value="InterPro"/>
</dbReference>
<dbReference type="InterPro" id="IPR000477">
    <property type="entry name" value="RT_dom"/>
</dbReference>
<dbReference type="PANTHER" id="PTHR37984:SF5">
    <property type="entry name" value="PROTEIN NYNRIN-LIKE"/>
    <property type="match status" value="1"/>
</dbReference>
<keyword evidence="5" id="KW-0255">Endonuclease</keyword>
<dbReference type="SUPFAM" id="SSF56672">
    <property type="entry name" value="DNA/RNA polymerases"/>
    <property type="match status" value="1"/>
</dbReference>
<evidence type="ECO:0000259" key="11">
    <source>
        <dbReference type="Pfam" id="PF00665"/>
    </source>
</evidence>
<organism evidence="13">
    <name type="scientific">Vitis vinifera</name>
    <name type="common">Grape</name>
    <dbReference type="NCBI Taxonomy" id="29760"/>
    <lineage>
        <taxon>Eukaryota</taxon>
        <taxon>Viridiplantae</taxon>
        <taxon>Streptophyta</taxon>
        <taxon>Embryophyta</taxon>
        <taxon>Tracheophyta</taxon>
        <taxon>Spermatophyta</taxon>
        <taxon>Magnoliopsida</taxon>
        <taxon>eudicotyledons</taxon>
        <taxon>Gunneridae</taxon>
        <taxon>Pentapetalae</taxon>
        <taxon>rosids</taxon>
        <taxon>Vitales</taxon>
        <taxon>Vitaceae</taxon>
        <taxon>Viteae</taxon>
        <taxon>Vitis</taxon>
    </lineage>
</organism>
<dbReference type="InterPro" id="IPR001584">
    <property type="entry name" value="Integrase_cat-core"/>
</dbReference>
<dbReference type="GO" id="GO:0003964">
    <property type="term" value="F:RNA-directed DNA polymerase activity"/>
    <property type="evidence" value="ECO:0007669"/>
    <property type="project" value="UniProtKB-KW"/>
</dbReference>
<feature type="domain" description="Reverse transcriptase RNase H-like" evidence="12">
    <location>
        <begin position="983"/>
        <end position="1084"/>
    </location>
</feature>
<evidence type="ECO:0000259" key="12">
    <source>
        <dbReference type="Pfam" id="PF17917"/>
    </source>
</evidence>
<keyword evidence="8" id="KW-0175">Coiled coil</keyword>
<evidence type="ECO:0000256" key="3">
    <source>
        <dbReference type="ARBA" id="ARBA00022695"/>
    </source>
</evidence>
<dbReference type="PANTHER" id="PTHR37984">
    <property type="entry name" value="PROTEIN CBG26694"/>
    <property type="match status" value="1"/>
</dbReference>
<feature type="domain" description="Integrase catalytic" evidence="11">
    <location>
        <begin position="1192"/>
        <end position="1285"/>
    </location>
</feature>
<gene>
    <name evidence="13" type="ORF">VITISV_031618</name>
</gene>
<feature type="domain" description="Reverse transcriptase" evidence="10">
    <location>
        <begin position="768"/>
        <end position="864"/>
    </location>
</feature>
<dbReference type="SUPFAM" id="SSF50630">
    <property type="entry name" value="Acid proteases"/>
    <property type="match status" value="1"/>
</dbReference>
<keyword evidence="3" id="KW-0548">Nucleotidyltransferase</keyword>
<evidence type="ECO:0000256" key="7">
    <source>
        <dbReference type="ARBA" id="ARBA00022918"/>
    </source>
</evidence>
<feature type="coiled-coil region" evidence="8">
    <location>
        <begin position="3"/>
        <end position="37"/>
    </location>
</feature>
<keyword evidence="2" id="KW-0808">Transferase</keyword>
<dbReference type="InterPro" id="IPR043502">
    <property type="entry name" value="DNA/RNA_pol_sf"/>
</dbReference>
<evidence type="ECO:0000313" key="13">
    <source>
        <dbReference type="EMBL" id="CAN61641.1"/>
    </source>
</evidence>
<dbReference type="CDD" id="cd09274">
    <property type="entry name" value="RNase_HI_RT_Ty3"/>
    <property type="match status" value="1"/>
</dbReference>
<dbReference type="InterPro" id="IPR036397">
    <property type="entry name" value="RNaseH_sf"/>
</dbReference>
<dbReference type="SUPFAM" id="SSF53098">
    <property type="entry name" value="Ribonuclease H-like"/>
    <property type="match status" value="1"/>
</dbReference>
<evidence type="ECO:0000256" key="5">
    <source>
        <dbReference type="ARBA" id="ARBA00022759"/>
    </source>
</evidence>
<evidence type="ECO:0000259" key="10">
    <source>
        <dbReference type="Pfam" id="PF00078"/>
    </source>
</evidence>
<dbReference type="Pfam" id="PF13650">
    <property type="entry name" value="Asp_protease_2"/>
    <property type="match status" value="1"/>
</dbReference>
<proteinExistence type="predicted"/>
<reference evidence="13" key="1">
    <citation type="journal article" date="2007" name="PLoS ONE">
        <title>The first genome sequence of an elite grapevine cultivar (Pinot noir Vitis vinifera L.): coping with a highly heterozygous genome.</title>
        <authorList>
            <person name="Velasco R."/>
            <person name="Zharkikh A."/>
            <person name="Troggio M."/>
            <person name="Cartwright D.A."/>
            <person name="Cestaro A."/>
            <person name="Pruss D."/>
            <person name="Pindo M."/>
            <person name="FitzGerald L.M."/>
            <person name="Vezzulli S."/>
            <person name="Reid J."/>
            <person name="Malacarne G."/>
            <person name="Iliev D."/>
            <person name="Coppola G."/>
            <person name="Wardell B."/>
            <person name="Micheletti D."/>
            <person name="Macalma T."/>
            <person name="Facci M."/>
            <person name="Mitchell J.T."/>
            <person name="Perazzolli M."/>
            <person name="Eldredge G."/>
            <person name="Gatto P."/>
            <person name="Oyzerski R."/>
            <person name="Moretto M."/>
            <person name="Gutin N."/>
            <person name="Stefanini M."/>
            <person name="Chen Y."/>
            <person name="Segala C."/>
            <person name="Davenport C."/>
            <person name="Dematte L."/>
            <person name="Mraz A."/>
            <person name="Battilana J."/>
            <person name="Stormo K."/>
            <person name="Costa F."/>
            <person name="Tao Q."/>
            <person name="Si-Ammour A."/>
            <person name="Harkins T."/>
            <person name="Lackey A."/>
            <person name="Perbost C."/>
            <person name="Taillon B."/>
            <person name="Stella A."/>
            <person name="Solovyev V."/>
            <person name="Fawcett J.A."/>
            <person name="Sterck L."/>
            <person name="Vandepoele K."/>
            <person name="Grando S.M."/>
            <person name="Toppo S."/>
            <person name="Moser C."/>
            <person name="Lanchbury J."/>
            <person name="Bogden R."/>
            <person name="Skolnick M."/>
            <person name="Sgaramella V."/>
            <person name="Bhatnagar S.K."/>
            <person name="Fontana P."/>
            <person name="Gutin A."/>
            <person name="Van de Peer Y."/>
            <person name="Salamini F."/>
            <person name="Viola R."/>
        </authorList>
    </citation>
    <scope>NUCLEOTIDE SEQUENCE</scope>
</reference>
<sequence>MKLSGLSMTRNALDRELKALDRELRALDSKLRALDKNEWLDFLSLGAKLCMPNWIRDSGGRLVKCETPHNKELQLSLNIMEATPEDQHSHHGHQDNPNAFRSMRDLMHPPCMSAPSCIVPPTEQLVIRPHIVPLLPTFHGMESENPYAHINEFEDVCNTFQKGGDSIDLMSYIYDGMSSSMKQLLETMCGGDFMSKNPEEAMDFLSYVAEVSRGWDELNKGEVGKMKSQLNAFNAKAGMYTLNEDVDMKAKFAAMTRRLEELELKKIHEVQVVAETLVQVKPCPICQSYEHLVEKCPTIPAAREMFGEQANKIDNLQYSISRLTNLNTVQEKGRFPSQPHQNPKGIHEVETHEGESSQVRDVKALITLRSGKKVELPTPKPHVEEEEEEETEKREEIKGKKKDINEGEEDHDSTMNANPEKDLCSIKRGFNVNKKAFLTEQVSAIIQCKSPLKYKDPRCPTISVMIGGKVVEKALLDLGASVNLLPYSVYKQLGLGELKPTSITLSLADRSVKIPRGIIEDILVQVDNFYYPVDFVVLDTDPIVKETNYVPTILGRPFLATSNAIINCRNGLMQVTFGNMTLELNIFYMSKKLITPEEEEGPEEMCIIDTLVEEHCNQFMQDKLNESLGDLEEGLLEPFDVLATRKGWRRGEEILPLFNKEEAQEAAKEETPKLNLKPLPTDLKYIYLEEINNALLLYLHLLLVLRRSVYLKFSRGISPLVCTHHIYMEEKPKPIRQPQRRLNPHLQEVVRAEVLKQFQAGRRNCYTSRWRVCIDYRKLNVVTRKDHFALAFIDQVLERVSVHPFYCFLDEYSGYFQIEIDVEDQKKTTFTCPFGTYAYRRMPFGLCNALATFQRCMLSIFSDMVECIEKDLVLNWEKCHFMVQQGIVLGHIISKKGIEVDKAKVELIVKMPSPTTVKGVRQFLGHAGFYRRFIKDFSKLSKPFCELLAKDAKFVWDERCQKSFDQLKQFLTTAPIVRAPNWQLPFEVICDASDFSIGALLGQREDGKPYVIYYASKTLNEAQKNYTTIEKELLVVVFALDKFRAYLVGSFIIVFTDHSALKYLLTKQDAKARLIRWILLLQEFDLQIRDKKGVENVVANHFSRLAIAHNSHVLPINDDFPEESLMLLEKTPWYAHIANYLVTGEVPRFTWPSLFKDAHTMCRSCDGCQRLGKLTRRNQMPMNPILIVDLFDVWGIDFMGPFLMSFGIFYILVGVDYVSKWVEAIPYKHNDHRVVLKFLKENIFSRFGVPKAIISDGGTHFCNKPFETLLAKYGVKHKVATPYHPQTSGQVELANREIKNILMKMLHDSLWAYRTASKTILGMSPYRLVYGKACHLPVEVEYKAWWAIKKVNMDLIRAGAKRCLDLNEMEELRNDAYINSKVAKQRMKRWHDQLISNKEFRKGQRVLLYDLRLHIFPGKLKSRWIGPFIIHQVHLNKVVELLNSNSTNNFKVNGHRLKPFIEPFKQEKEEINVLEPQKA</sequence>
<name>A5BPJ3_VITVI</name>
<dbReference type="Gene3D" id="3.30.420.10">
    <property type="entry name" value="Ribonuclease H-like superfamily/Ribonuclease H"/>
    <property type="match status" value="1"/>
</dbReference>
<keyword evidence="7" id="KW-0695">RNA-directed DNA polymerase</keyword>
<accession>A5BPJ3</accession>
<dbReference type="GO" id="GO:0016787">
    <property type="term" value="F:hydrolase activity"/>
    <property type="evidence" value="ECO:0007669"/>
    <property type="project" value="UniProtKB-KW"/>
</dbReference>
<evidence type="ECO:0000256" key="9">
    <source>
        <dbReference type="SAM" id="MobiDB-lite"/>
    </source>
</evidence>
<dbReference type="FunFam" id="3.30.70.270:FF:000020">
    <property type="entry name" value="Transposon Tf2-6 polyprotein-like Protein"/>
    <property type="match status" value="1"/>
</dbReference>
<feature type="compositionally biased region" description="Basic and acidic residues" evidence="9">
    <location>
        <begin position="345"/>
        <end position="358"/>
    </location>
</feature>
<evidence type="ECO:0000256" key="4">
    <source>
        <dbReference type="ARBA" id="ARBA00022722"/>
    </source>
</evidence>
<keyword evidence="6" id="KW-0378">Hydrolase</keyword>
<protein>
    <recommendedName>
        <fullName evidence="1">RNA-directed DNA polymerase</fullName>
        <ecNumber evidence="1">2.7.7.49</ecNumber>
    </recommendedName>
</protein>
<dbReference type="FunFam" id="3.10.20.370:FF:000001">
    <property type="entry name" value="Retrovirus-related Pol polyprotein from transposon 17.6-like protein"/>
    <property type="match status" value="1"/>
</dbReference>
<dbReference type="Pfam" id="PF00665">
    <property type="entry name" value="rve"/>
    <property type="match status" value="1"/>
</dbReference>
<dbReference type="EMBL" id="AM466618">
    <property type="protein sequence ID" value="CAN61641.1"/>
    <property type="molecule type" value="Genomic_DNA"/>
</dbReference>
<dbReference type="Pfam" id="PF00078">
    <property type="entry name" value="RVT_1"/>
    <property type="match status" value="1"/>
</dbReference>
<dbReference type="Gene3D" id="3.30.70.270">
    <property type="match status" value="3"/>
</dbReference>
<evidence type="ECO:0000256" key="1">
    <source>
        <dbReference type="ARBA" id="ARBA00012493"/>
    </source>
</evidence>
<feature type="region of interest" description="Disordered" evidence="9">
    <location>
        <begin position="374"/>
        <end position="420"/>
    </location>
</feature>
<evidence type="ECO:0000256" key="6">
    <source>
        <dbReference type="ARBA" id="ARBA00022801"/>
    </source>
</evidence>
<dbReference type="GO" id="GO:0004519">
    <property type="term" value="F:endonuclease activity"/>
    <property type="evidence" value="ECO:0007669"/>
    <property type="project" value="UniProtKB-KW"/>
</dbReference>
<dbReference type="Pfam" id="PF17917">
    <property type="entry name" value="RT_RNaseH"/>
    <property type="match status" value="1"/>
</dbReference>
<feature type="region of interest" description="Disordered" evidence="9">
    <location>
        <begin position="333"/>
        <end position="358"/>
    </location>
</feature>
<dbReference type="InterPro" id="IPR043128">
    <property type="entry name" value="Rev_trsase/Diguanyl_cyclase"/>
</dbReference>
<evidence type="ECO:0000256" key="2">
    <source>
        <dbReference type="ARBA" id="ARBA00022679"/>
    </source>
</evidence>
<dbReference type="CDD" id="cd00303">
    <property type="entry name" value="retropepsin_like"/>
    <property type="match status" value="1"/>
</dbReference>
<keyword evidence="4" id="KW-0540">Nuclease</keyword>
<dbReference type="Gene3D" id="3.10.10.10">
    <property type="entry name" value="HIV Type 1 Reverse Transcriptase, subunit A, domain 1"/>
    <property type="match status" value="1"/>
</dbReference>
<dbReference type="InterPro" id="IPR050951">
    <property type="entry name" value="Retrovirus_Pol_polyprotein"/>
</dbReference>
<dbReference type="Gene3D" id="2.40.70.10">
    <property type="entry name" value="Acid Proteases"/>
    <property type="match status" value="1"/>
</dbReference>
<dbReference type="GO" id="GO:0003676">
    <property type="term" value="F:nucleic acid binding"/>
    <property type="evidence" value="ECO:0007669"/>
    <property type="project" value="InterPro"/>
</dbReference>